<accession>A0ABP3TLV4</accession>
<dbReference type="EMBL" id="BAAAEU010000006">
    <property type="protein sequence ID" value="GAA0712274.1"/>
    <property type="molecule type" value="Genomic_DNA"/>
</dbReference>
<evidence type="ECO:0000313" key="1">
    <source>
        <dbReference type="EMBL" id="GAA0712274.1"/>
    </source>
</evidence>
<reference evidence="2" key="1">
    <citation type="journal article" date="2019" name="Int. J. Syst. Evol. Microbiol.">
        <title>The Global Catalogue of Microorganisms (GCM) 10K type strain sequencing project: providing services to taxonomists for standard genome sequencing and annotation.</title>
        <authorList>
            <consortium name="The Broad Institute Genomics Platform"/>
            <consortium name="The Broad Institute Genome Sequencing Center for Infectious Disease"/>
            <person name="Wu L."/>
            <person name="Ma J."/>
        </authorList>
    </citation>
    <scope>NUCLEOTIDE SEQUENCE [LARGE SCALE GENOMIC DNA]</scope>
    <source>
        <strain evidence="2">JCM 15421</strain>
    </source>
</reference>
<protein>
    <submittedName>
        <fullName evidence="1">Uncharacterized protein</fullName>
    </submittedName>
</protein>
<sequence>MSDAVLTNDLALKLLHELSSNDGFRQRYEEKPAAALIELGIPHEVVVNLNAACLASMKLAKKDVFKGALEDFSKKGSEACLQMITPNLRLKQRPS</sequence>
<keyword evidence="2" id="KW-1185">Reference proteome</keyword>
<comment type="caution">
    <text evidence="1">The sequence shown here is derived from an EMBL/GenBank/DDBJ whole genome shotgun (WGS) entry which is preliminary data.</text>
</comment>
<dbReference type="InterPro" id="IPR030976">
    <property type="entry name" value="Mod_pep_NH_fam"/>
</dbReference>
<dbReference type="RefSeq" id="WP_343788827.1">
    <property type="nucleotide sequence ID" value="NZ_BAAAEU010000006.1"/>
</dbReference>
<dbReference type="Proteomes" id="UP001501523">
    <property type="component" value="Unassembled WGS sequence"/>
</dbReference>
<gene>
    <name evidence="1" type="ORF">GCM10009105_14730</name>
</gene>
<name>A0ABP3TLV4_9GAMM</name>
<organism evidence="1 2">
    <name type="scientific">Dokdonella soli</name>
    <dbReference type="NCBI Taxonomy" id="529810"/>
    <lineage>
        <taxon>Bacteria</taxon>
        <taxon>Pseudomonadati</taxon>
        <taxon>Pseudomonadota</taxon>
        <taxon>Gammaproteobacteria</taxon>
        <taxon>Lysobacterales</taxon>
        <taxon>Rhodanobacteraceae</taxon>
        <taxon>Dokdonella</taxon>
    </lineage>
</organism>
<evidence type="ECO:0000313" key="2">
    <source>
        <dbReference type="Proteomes" id="UP001501523"/>
    </source>
</evidence>
<proteinExistence type="predicted"/>
<dbReference type="NCBIfam" id="TIGR04509">
    <property type="entry name" value="mod_pep_NH_fam"/>
    <property type="match status" value="1"/>
</dbReference>